<accession>A0ABP8PKI4</accession>
<gene>
    <name evidence="2" type="ORF">GCM10023191_015500</name>
</gene>
<evidence type="ECO:0000313" key="3">
    <source>
        <dbReference type="Proteomes" id="UP001500503"/>
    </source>
</evidence>
<evidence type="ECO:0000313" key="2">
    <source>
        <dbReference type="EMBL" id="GAA4487521.1"/>
    </source>
</evidence>
<name>A0ABP8PKI4_9ACTN</name>
<comment type="caution">
    <text evidence="2">The sequence shown here is derived from an EMBL/GenBank/DDBJ whole genome shotgun (WGS) entry which is preliminary data.</text>
</comment>
<protein>
    <submittedName>
        <fullName evidence="2">Uncharacterized protein</fullName>
    </submittedName>
</protein>
<organism evidence="2 3">
    <name type="scientific">Actinoallomurus oryzae</name>
    <dbReference type="NCBI Taxonomy" id="502180"/>
    <lineage>
        <taxon>Bacteria</taxon>
        <taxon>Bacillati</taxon>
        <taxon>Actinomycetota</taxon>
        <taxon>Actinomycetes</taxon>
        <taxon>Streptosporangiales</taxon>
        <taxon>Thermomonosporaceae</taxon>
        <taxon>Actinoallomurus</taxon>
    </lineage>
</organism>
<evidence type="ECO:0000256" key="1">
    <source>
        <dbReference type="SAM" id="MobiDB-lite"/>
    </source>
</evidence>
<sequence>MTSRTPAASGSEDRKGIAVPPPREYGDVRSTSGRDPNDGVSENSQQTGTSPDLTPNDAHSPLFTADLPNDDFAHG</sequence>
<proteinExistence type="predicted"/>
<feature type="compositionally biased region" description="Polar residues" evidence="1">
    <location>
        <begin position="29"/>
        <end position="53"/>
    </location>
</feature>
<dbReference type="EMBL" id="BAABHF010000012">
    <property type="protein sequence ID" value="GAA4487521.1"/>
    <property type="molecule type" value="Genomic_DNA"/>
</dbReference>
<keyword evidence="3" id="KW-1185">Reference proteome</keyword>
<feature type="region of interest" description="Disordered" evidence="1">
    <location>
        <begin position="1"/>
        <end position="75"/>
    </location>
</feature>
<reference evidence="3" key="1">
    <citation type="journal article" date="2019" name="Int. J. Syst. Evol. Microbiol.">
        <title>The Global Catalogue of Microorganisms (GCM) 10K type strain sequencing project: providing services to taxonomists for standard genome sequencing and annotation.</title>
        <authorList>
            <consortium name="The Broad Institute Genomics Platform"/>
            <consortium name="The Broad Institute Genome Sequencing Center for Infectious Disease"/>
            <person name="Wu L."/>
            <person name="Ma J."/>
        </authorList>
    </citation>
    <scope>NUCLEOTIDE SEQUENCE [LARGE SCALE GENOMIC DNA]</scope>
    <source>
        <strain evidence="3">JCM 17933</strain>
    </source>
</reference>
<dbReference type="Proteomes" id="UP001500503">
    <property type="component" value="Unassembled WGS sequence"/>
</dbReference>